<dbReference type="Proteomes" id="UP000321514">
    <property type="component" value="Unassembled WGS sequence"/>
</dbReference>
<evidence type="ECO:0000256" key="3">
    <source>
        <dbReference type="ARBA" id="ARBA00022450"/>
    </source>
</evidence>
<evidence type="ECO:0000313" key="9">
    <source>
        <dbReference type="Proteomes" id="UP000321514"/>
    </source>
</evidence>
<evidence type="ECO:0000313" key="8">
    <source>
        <dbReference type="Proteomes" id="UP000183760"/>
    </source>
</evidence>
<dbReference type="GO" id="GO:0031177">
    <property type="term" value="F:phosphopantetheine binding"/>
    <property type="evidence" value="ECO:0007669"/>
    <property type="project" value="InterPro"/>
</dbReference>
<sequence length="2171" mass="237781">MSAPALAQLSPDERRALLARTLRDKGSRPEPPLSYAQARLWFLDRFQPGNPTYNLPAVTRLTGPIDVAVLQRCLDALVQRHESLRTLFALVRGEPVQRVLPALELKLSAVRPSGEDEATRAAEARRLAMEECRRTFDLERGPLLRMTLYSSSDTEHLLVLVLHHIIADGWSMRVLFDELARLYEAFLAGRPSPLAPLPLQYVDFAAWQRKTLRGEVLEGHLSYWRKQLASVPSLLALPTHGPRPRVVGQRGGHHVFSLEPALMERLGVLSRKEGATNFMLLLSAFATLLHRLSGETDVCIGTPIANRMRPELEGLVGFFANTLVLRADLTGAPSFRQLLGRVREMTLGAFAHQDLPFEKLVEELRPERNLGHNPLFQVMFVLQNTGPRDASRAQSSDPPPLYSSGTAKFDLTLCVTEAEAGAHAFFEYNLDLFEGEMIARLASCFHALLWGIAEEPDRTTASLPLMDAEARRRLEAEEPLLEERSPSNIGNVHESIAARAASHPEAIAVQTGEDALSYGELIHRADLVAQALRTLGVSPGTGVGLFVEPSPELVMALLGVLRAGGAVIPLDTTWPASRLAATVETLRPSHILCPRHQAARLHGLPGRHILLEQCLSADERPSGDMAPPEAGTRAEGLAPDAMRHGGVACVLPRPGPEGRPLGVVMSHEALSAACRLPDLRLSPDDCLSFPEGTWDEAAPFLLLGALTAGARLAPLSGGRSLTPRKLAMHLREHSVSVVALTTPMLAKLGREFPWSLRSLRLVLWSGGPDEEALLASSLPPDVLGGVLHVYGWTEVGGIAALRPVTVPSPSERPVTRIGTPVAGITLHLLDEALSPVPAGFVGDLYVSGDQLASGYHSSPEHTALTFPRATLVRTGDLARRLPDGGLELVGRSDGRHLHRGTRMELGEVEQALRAHPHVTEATVVIRPGPQLVAAVVAPSSEREALRQHLADRLPDSALPDSFLFMDTLPRPSTEAHARRALLTELERRDLAGASAAPYTAPRDTVEEALARIWAQAFNLERVGIHDDFFRLGGHSLLATQVVARACDAFGVDLPLRQLFEAPTIAQLARTIERLGHDSGRPPAIRPAPRDRPLPLSFAQQRLWFLDQFEPNSAFYNIPTSFRIRAPLDVAVLQGSLNALVLRHESLRTTFTVLDQQPVQVIALPGSVALPVVDLRTWPEATREHEAQRLAALEAQHPFDLSRGPLLRARLLHLADNDYVLLLTVHHIVADAWSADVLFRELSAFYEAGRTGTPASLPPLELQYADFAAWQRQWLTGSVLESQLTYWKEHLRGAPPVLSLPTDRARPPVQVFRGGLHPFTLPSADLLRFCQAEGCTLFMGLLAAFNLLLHRYSGQDDLVVGSPIANRVRPELEGMIGFFANTLPMRTRVTGEESFRQLLARVREVAIGAYAHQHLPFEKLVEELNPGRNLAYNPLFQVMLALQNTGRPLSAEGARLASGAPAMGTGTAKFDLILFVAETSESLQASLEYNSDLFDPETISGMASHLRNLLASALATPDLPVARLPMLDPTEQAALARWNPPRTPAPDLCVHELFARQAERTPDLRAVLFGPRALTYRELDERSEALATRLRGLGAGPGVVVGICLERSLEMAVAVLAVLRSGAAYLPLDPGFPKERLAFMLTDAKVPVVLTHRGTRERLPVDLARLIDCDEEDTSPLRPITPPIPPSPDTLAYVIFTSGSTGTPKGVAMPHRPLVNLLHWQMARSQLPLGARTLQFASLSFDVSFQELFSTWCAGGTLVLVTEEQRRDPEVLWRLLVTEDVHRVFLPYVALQQLADRARELGGTPASLREVITAGEQLQITPSIAHLFSRLQATLHNQYGPSETHVVSELTLEGPPASWPALPAIGRPIPNATLHVLDRWGQPVPVGVPGELHLGGMMLARGYLGRPVATAEKFIPGPPDPLWPGERLYRTGDRARYLRDGTVQFLGRVDEQVKIRGYRVEPGEVEARLRQHPAVKEAAVTTRPDGEGRPRLVAFFQTVDARDLAANELRAWLGASLPEHMVPSAFVRMDALPLTPTGKLDRRALPDSDEVLPTSADRFVAPRTPVEEALAKLWVELLRVARVGVHDDFFELGGHSLLATRLVSRIRGELGTELPLRRVFEAPTVERLAVVIIQTRADAASEDEVALLLAELEALPAEEAQRQWAALQEEGP</sequence>
<dbReference type="GO" id="GO:0003824">
    <property type="term" value="F:catalytic activity"/>
    <property type="evidence" value="ECO:0007669"/>
    <property type="project" value="InterPro"/>
</dbReference>
<proteinExistence type="inferred from homology"/>
<dbReference type="Proteomes" id="UP000183760">
    <property type="component" value="Unassembled WGS sequence"/>
</dbReference>
<dbReference type="FunFam" id="3.30.559.30:FF:000001">
    <property type="entry name" value="Non-ribosomal peptide synthetase"/>
    <property type="match status" value="1"/>
</dbReference>
<dbReference type="InterPro" id="IPR010071">
    <property type="entry name" value="AA_adenyl_dom"/>
</dbReference>
<dbReference type="SUPFAM" id="SSF47336">
    <property type="entry name" value="ACP-like"/>
    <property type="match status" value="2"/>
</dbReference>
<dbReference type="OrthoDB" id="9757559at2"/>
<evidence type="ECO:0000313" key="7">
    <source>
        <dbReference type="EMBL" id="SEU27088.1"/>
    </source>
</evidence>
<dbReference type="FunFam" id="3.40.50.980:FF:000001">
    <property type="entry name" value="Non-ribosomal peptide synthetase"/>
    <property type="match status" value="1"/>
</dbReference>
<name>A0A511TFP3_MYXFU</name>
<comment type="similarity">
    <text evidence="2">Belongs to the ATP-dependent AMP-binding enzyme family.</text>
</comment>
<dbReference type="PROSITE" id="PS50075">
    <property type="entry name" value="CARRIER"/>
    <property type="match status" value="2"/>
</dbReference>
<dbReference type="InterPro" id="IPR020806">
    <property type="entry name" value="PKS_PP-bd"/>
</dbReference>
<dbReference type="Gene3D" id="3.40.50.12780">
    <property type="entry name" value="N-terminal domain of ligase-like"/>
    <property type="match status" value="1"/>
</dbReference>
<dbReference type="InterPro" id="IPR036736">
    <property type="entry name" value="ACP-like_sf"/>
</dbReference>
<dbReference type="Gene3D" id="3.30.559.30">
    <property type="entry name" value="Nonribosomal peptide synthetase, condensation domain"/>
    <property type="match status" value="2"/>
</dbReference>
<dbReference type="Pfam" id="PF00550">
    <property type="entry name" value="PP-binding"/>
    <property type="match status" value="2"/>
</dbReference>
<dbReference type="InterPro" id="IPR009081">
    <property type="entry name" value="PP-bd_ACP"/>
</dbReference>
<evidence type="ECO:0000259" key="5">
    <source>
        <dbReference type="PROSITE" id="PS50075"/>
    </source>
</evidence>
<evidence type="ECO:0000256" key="4">
    <source>
        <dbReference type="ARBA" id="ARBA00022553"/>
    </source>
</evidence>
<dbReference type="InterPro" id="IPR023213">
    <property type="entry name" value="CAT-like_dom_sf"/>
</dbReference>
<keyword evidence="8" id="KW-1185">Reference proteome</keyword>
<keyword evidence="3" id="KW-0596">Phosphopantetheine</keyword>
<gene>
    <name evidence="6" type="ORF">MFU01_72590</name>
    <name evidence="7" type="ORF">SAMN05443572_107379</name>
</gene>
<dbReference type="Pfam" id="PF13193">
    <property type="entry name" value="AMP-binding_C"/>
    <property type="match status" value="2"/>
</dbReference>
<accession>A0A511TFP3</accession>
<reference evidence="7 8" key="1">
    <citation type="submission" date="2016-10" db="EMBL/GenBank/DDBJ databases">
        <authorList>
            <person name="Varghese N."/>
            <person name="Submissions S."/>
        </authorList>
    </citation>
    <scope>NUCLEOTIDE SEQUENCE [LARGE SCALE GENOMIC DNA]</scope>
    <source>
        <strain evidence="7 8">DSM 16525</strain>
    </source>
</reference>
<feature type="domain" description="Carrier" evidence="5">
    <location>
        <begin position="1000"/>
        <end position="1075"/>
    </location>
</feature>
<dbReference type="GO" id="GO:0044550">
    <property type="term" value="P:secondary metabolite biosynthetic process"/>
    <property type="evidence" value="ECO:0007669"/>
    <property type="project" value="UniProtKB-ARBA"/>
</dbReference>
<dbReference type="Pfam" id="PF00668">
    <property type="entry name" value="Condensation"/>
    <property type="match status" value="2"/>
</dbReference>
<dbReference type="GO" id="GO:0043041">
    <property type="term" value="P:amino acid activation for nonribosomal peptide biosynthetic process"/>
    <property type="evidence" value="ECO:0007669"/>
    <property type="project" value="TreeGrafter"/>
</dbReference>
<dbReference type="FunFam" id="3.30.559.10:FF:000012">
    <property type="entry name" value="Non-ribosomal peptide synthetase"/>
    <property type="match status" value="2"/>
</dbReference>
<dbReference type="SUPFAM" id="SSF56801">
    <property type="entry name" value="Acetyl-CoA synthetase-like"/>
    <property type="match status" value="2"/>
</dbReference>
<dbReference type="FunFam" id="3.40.50.12780:FF:000012">
    <property type="entry name" value="Non-ribosomal peptide synthetase"/>
    <property type="match status" value="1"/>
</dbReference>
<dbReference type="InterPro" id="IPR001242">
    <property type="entry name" value="Condensation_dom"/>
</dbReference>
<dbReference type="RefSeq" id="WP_074957043.1">
    <property type="nucleotide sequence ID" value="NZ_BJXR01000059.1"/>
</dbReference>
<dbReference type="InterPro" id="IPR029058">
    <property type="entry name" value="AB_hydrolase_fold"/>
</dbReference>
<dbReference type="Gene3D" id="3.30.300.30">
    <property type="match status" value="2"/>
</dbReference>
<dbReference type="InterPro" id="IPR020845">
    <property type="entry name" value="AMP-binding_CS"/>
</dbReference>
<dbReference type="Gene3D" id="3.40.50.1820">
    <property type="entry name" value="alpha/beta hydrolase"/>
    <property type="match status" value="1"/>
</dbReference>
<dbReference type="Pfam" id="PF00501">
    <property type="entry name" value="AMP-binding"/>
    <property type="match status" value="2"/>
</dbReference>
<dbReference type="PROSITE" id="PS00455">
    <property type="entry name" value="AMP_BINDING"/>
    <property type="match status" value="1"/>
</dbReference>
<dbReference type="Gene3D" id="3.40.50.980">
    <property type="match status" value="2"/>
</dbReference>
<dbReference type="FunFam" id="1.10.1200.10:FF:000005">
    <property type="entry name" value="Nonribosomal peptide synthetase 1"/>
    <property type="match status" value="1"/>
</dbReference>
<dbReference type="PANTHER" id="PTHR45527:SF1">
    <property type="entry name" value="FATTY ACID SYNTHASE"/>
    <property type="match status" value="1"/>
</dbReference>
<dbReference type="CDD" id="cd19531">
    <property type="entry name" value="LCL_NRPS-like"/>
    <property type="match status" value="2"/>
</dbReference>
<dbReference type="InterPro" id="IPR025110">
    <property type="entry name" value="AMP-bd_C"/>
</dbReference>
<dbReference type="EMBL" id="BJXR01000059">
    <property type="protein sequence ID" value="GEN12222.1"/>
    <property type="molecule type" value="Genomic_DNA"/>
</dbReference>
<evidence type="ECO:0000313" key="6">
    <source>
        <dbReference type="EMBL" id="GEN12222.1"/>
    </source>
</evidence>
<protein>
    <submittedName>
        <fullName evidence="7">Amino acid adenylation domain-containing protein</fullName>
    </submittedName>
</protein>
<dbReference type="NCBIfam" id="TIGR01733">
    <property type="entry name" value="AA-adenyl-dom"/>
    <property type="match status" value="1"/>
</dbReference>
<dbReference type="SUPFAM" id="SSF52777">
    <property type="entry name" value="CoA-dependent acyltransferases"/>
    <property type="match status" value="4"/>
</dbReference>
<dbReference type="Gene3D" id="3.30.559.10">
    <property type="entry name" value="Chloramphenicol acetyltransferase-like domain"/>
    <property type="match status" value="2"/>
</dbReference>
<dbReference type="Gene3D" id="2.30.38.10">
    <property type="entry name" value="Luciferase, Domain 3"/>
    <property type="match status" value="1"/>
</dbReference>
<feature type="domain" description="Carrier" evidence="5">
    <location>
        <begin position="2060"/>
        <end position="2135"/>
    </location>
</feature>
<dbReference type="Gene3D" id="1.10.1200.10">
    <property type="entry name" value="ACP-like"/>
    <property type="match status" value="1"/>
</dbReference>
<organism evidence="6 9">
    <name type="scientific">Myxococcus fulvus</name>
    <dbReference type="NCBI Taxonomy" id="33"/>
    <lineage>
        <taxon>Bacteria</taxon>
        <taxon>Pseudomonadati</taxon>
        <taxon>Myxococcota</taxon>
        <taxon>Myxococcia</taxon>
        <taxon>Myxococcales</taxon>
        <taxon>Cystobacterineae</taxon>
        <taxon>Myxococcaceae</taxon>
        <taxon>Myxococcus</taxon>
    </lineage>
</organism>
<reference evidence="6 9" key="2">
    <citation type="submission" date="2019-07" db="EMBL/GenBank/DDBJ databases">
        <title>Whole genome shotgun sequence of Myxococcus fulvus NBRC 100333.</title>
        <authorList>
            <person name="Hosoyama A."/>
            <person name="Uohara A."/>
            <person name="Ohji S."/>
            <person name="Ichikawa N."/>
        </authorList>
    </citation>
    <scope>NUCLEOTIDE SEQUENCE [LARGE SCALE GENOMIC DNA]</scope>
    <source>
        <strain evidence="6 9">NBRC 100333</strain>
    </source>
</reference>
<dbReference type="PROSITE" id="PS00012">
    <property type="entry name" value="PHOSPHOPANTETHEINE"/>
    <property type="match status" value="2"/>
</dbReference>
<dbReference type="InterPro" id="IPR045851">
    <property type="entry name" value="AMP-bd_C_sf"/>
</dbReference>
<dbReference type="InterPro" id="IPR006162">
    <property type="entry name" value="Ppantetheine_attach_site"/>
</dbReference>
<comment type="cofactor">
    <cofactor evidence="1">
        <name>pantetheine 4'-phosphate</name>
        <dbReference type="ChEBI" id="CHEBI:47942"/>
    </cofactor>
</comment>
<dbReference type="FunFam" id="3.30.300.30:FF:000010">
    <property type="entry name" value="Enterobactin synthetase component F"/>
    <property type="match status" value="1"/>
</dbReference>
<comment type="caution">
    <text evidence="6">The sequence shown here is derived from an EMBL/GenBank/DDBJ whole genome shotgun (WGS) entry which is preliminary data.</text>
</comment>
<dbReference type="PANTHER" id="PTHR45527">
    <property type="entry name" value="NONRIBOSOMAL PEPTIDE SYNTHETASE"/>
    <property type="match status" value="1"/>
</dbReference>
<evidence type="ECO:0000256" key="2">
    <source>
        <dbReference type="ARBA" id="ARBA00006432"/>
    </source>
</evidence>
<dbReference type="InterPro" id="IPR000873">
    <property type="entry name" value="AMP-dep_synth/lig_dom"/>
</dbReference>
<dbReference type="GO" id="GO:0072330">
    <property type="term" value="P:monocarboxylic acid biosynthetic process"/>
    <property type="evidence" value="ECO:0007669"/>
    <property type="project" value="UniProtKB-ARBA"/>
</dbReference>
<dbReference type="CDD" id="cd17651">
    <property type="entry name" value="A_NRPS_VisG_like"/>
    <property type="match status" value="1"/>
</dbReference>
<dbReference type="InterPro" id="IPR042099">
    <property type="entry name" value="ANL_N_sf"/>
</dbReference>
<dbReference type="SMART" id="SM00823">
    <property type="entry name" value="PKS_PP"/>
    <property type="match status" value="2"/>
</dbReference>
<keyword evidence="4" id="KW-0597">Phosphoprotein</keyword>
<evidence type="ECO:0000256" key="1">
    <source>
        <dbReference type="ARBA" id="ARBA00001957"/>
    </source>
</evidence>
<dbReference type="EMBL" id="FOIB01000007">
    <property type="protein sequence ID" value="SEU27088.1"/>
    <property type="molecule type" value="Genomic_DNA"/>
</dbReference>
<dbReference type="FunFam" id="1.10.1200.10:FF:000016">
    <property type="entry name" value="Non-ribosomal peptide synthase"/>
    <property type="match status" value="1"/>
</dbReference>
<dbReference type="GO" id="GO:0005829">
    <property type="term" value="C:cytosol"/>
    <property type="evidence" value="ECO:0007669"/>
    <property type="project" value="TreeGrafter"/>
</dbReference>